<evidence type="ECO:0000313" key="2">
    <source>
        <dbReference type="EMBL" id="GMH56981.1"/>
    </source>
</evidence>
<accession>A0A9W6ZRY7</accession>
<dbReference type="AlphaFoldDB" id="A0A9W6ZRY7"/>
<sequence length="237" mass="26761">MKYLRALIPLLLGFTVQHTLAKHPACSDLISYQAEYVQSTYEKSSHMGFYYELAFRDLYPAPPNSDCQHTVKYEVDDSEYEEKFQFNVIEYGTTIPTETIISMKNTDENLVVDQVMENVTVMNHAIPSSSGTIFHTTIIAFSKSLNSEDPQYEWVVEFTCGSSNSKLIPLLFPGDFVGINLYSKSEPHSEQGDQNLKDMLEAIDDLGLSWATDPDHWIGLDSGFNVVPHGENCTYDS</sequence>
<organism evidence="2 3">
    <name type="scientific">Triparma laevis f. longispina</name>
    <dbReference type="NCBI Taxonomy" id="1714387"/>
    <lineage>
        <taxon>Eukaryota</taxon>
        <taxon>Sar</taxon>
        <taxon>Stramenopiles</taxon>
        <taxon>Ochrophyta</taxon>
        <taxon>Bolidophyceae</taxon>
        <taxon>Parmales</taxon>
        <taxon>Triparmaceae</taxon>
        <taxon>Triparma</taxon>
    </lineage>
</organism>
<evidence type="ECO:0000313" key="3">
    <source>
        <dbReference type="Proteomes" id="UP001165122"/>
    </source>
</evidence>
<proteinExistence type="predicted"/>
<protein>
    <submittedName>
        <fullName evidence="2">Uncharacterized protein</fullName>
    </submittedName>
</protein>
<evidence type="ECO:0000256" key="1">
    <source>
        <dbReference type="SAM" id="SignalP"/>
    </source>
</evidence>
<feature type="chain" id="PRO_5040846739" evidence="1">
    <location>
        <begin position="22"/>
        <end position="237"/>
    </location>
</feature>
<dbReference type="EMBL" id="BRXW01000458">
    <property type="protein sequence ID" value="GMH56981.1"/>
    <property type="molecule type" value="Genomic_DNA"/>
</dbReference>
<gene>
    <name evidence="2" type="ORF">TrLO_g11313</name>
</gene>
<keyword evidence="1" id="KW-0732">Signal</keyword>
<dbReference type="OrthoDB" id="195411at2759"/>
<reference evidence="3" key="1">
    <citation type="journal article" date="2023" name="Commun. Biol.">
        <title>Genome analysis of Parmales, the sister group of diatoms, reveals the evolutionary specialization of diatoms from phago-mixotrophs to photoautotrophs.</title>
        <authorList>
            <person name="Ban H."/>
            <person name="Sato S."/>
            <person name="Yoshikawa S."/>
            <person name="Yamada K."/>
            <person name="Nakamura Y."/>
            <person name="Ichinomiya M."/>
            <person name="Sato N."/>
            <person name="Blanc-Mathieu R."/>
            <person name="Endo H."/>
            <person name="Kuwata A."/>
            <person name="Ogata H."/>
        </authorList>
    </citation>
    <scope>NUCLEOTIDE SEQUENCE [LARGE SCALE GENOMIC DNA]</scope>
    <source>
        <strain evidence="3">NIES 3700</strain>
    </source>
</reference>
<name>A0A9W6ZRY7_9STRA</name>
<keyword evidence="3" id="KW-1185">Reference proteome</keyword>
<dbReference type="Proteomes" id="UP001165122">
    <property type="component" value="Unassembled WGS sequence"/>
</dbReference>
<comment type="caution">
    <text evidence="2">The sequence shown here is derived from an EMBL/GenBank/DDBJ whole genome shotgun (WGS) entry which is preliminary data.</text>
</comment>
<feature type="signal peptide" evidence="1">
    <location>
        <begin position="1"/>
        <end position="21"/>
    </location>
</feature>